<dbReference type="InterPro" id="IPR036097">
    <property type="entry name" value="HisK_dim/P_sf"/>
</dbReference>
<gene>
    <name evidence="11" type="ORF">F6B40_12525</name>
</gene>
<reference evidence="12" key="1">
    <citation type="submission" date="2019-09" db="EMBL/GenBank/DDBJ databases">
        <title>Mumia zhuanghuii sp. nov. isolated from the intestinal contents of plateau pika (Ochotona curzoniae) in the Qinghai-Tibet plateau of China.</title>
        <authorList>
            <person name="Tian Z."/>
        </authorList>
    </citation>
    <scope>NUCLEOTIDE SEQUENCE [LARGE SCALE GENOMIC DNA]</scope>
    <source>
        <strain evidence="12">L-033</strain>
    </source>
</reference>
<dbReference type="SUPFAM" id="SSF55874">
    <property type="entry name" value="ATPase domain of HSP90 chaperone/DNA topoisomerase II/histidine kinase"/>
    <property type="match status" value="1"/>
</dbReference>
<keyword evidence="12" id="KW-1185">Reference proteome</keyword>
<evidence type="ECO:0000259" key="10">
    <source>
        <dbReference type="PROSITE" id="PS50109"/>
    </source>
</evidence>
<feature type="compositionally biased region" description="Pro residues" evidence="9">
    <location>
        <begin position="424"/>
        <end position="450"/>
    </location>
</feature>
<organism evidence="11 12">
    <name type="scientific">Microbacterium caowuchunii</name>
    <dbReference type="NCBI Taxonomy" id="2614638"/>
    <lineage>
        <taxon>Bacteria</taxon>
        <taxon>Bacillati</taxon>
        <taxon>Actinomycetota</taxon>
        <taxon>Actinomycetes</taxon>
        <taxon>Micrococcales</taxon>
        <taxon>Microbacteriaceae</taxon>
        <taxon>Microbacterium</taxon>
    </lineage>
</organism>
<evidence type="ECO:0000256" key="4">
    <source>
        <dbReference type="ARBA" id="ARBA00022553"/>
    </source>
</evidence>
<dbReference type="InterPro" id="IPR050351">
    <property type="entry name" value="BphY/WalK/GraS-like"/>
</dbReference>
<keyword evidence="7" id="KW-0902">Two-component regulatory system</keyword>
<dbReference type="InterPro" id="IPR003594">
    <property type="entry name" value="HATPase_dom"/>
</dbReference>
<proteinExistence type="predicted"/>
<dbReference type="Pfam" id="PF00512">
    <property type="entry name" value="HisKA"/>
    <property type="match status" value="1"/>
</dbReference>
<keyword evidence="4" id="KW-0597">Phosphoprotein</keyword>
<dbReference type="EMBL" id="VYUY01000018">
    <property type="protein sequence ID" value="KAA9131124.1"/>
    <property type="molecule type" value="Genomic_DNA"/>
</dbReference>
<evidence type="ECO:0000256" key="2">
    <source>
        <dbReference type="ARBA" id="ARBA00004236"/>
    </source>
</evidence>
<dbReference type="InterPro" id="IPR005467">
    <property type="entry name" value="His_kinase_dom"/>
</dbReference>
<dbReference type="PRINTS" id="PR00344">
    <property type="entry name" value="BCTRLSENSOR"/>
</dbReference>
<name>A0A5N0T9F8_9MICO</name>
<feature type="region of interest" description="Disordered" evidence="9">
    <location>
        <begin position="375"/>
        <end position="459"/>
    </location>
</feature>
<dbReference type="SMART" id="SM00388">
    <property type="entry name" value="HisKA"/>
    <property type="match status" value="1"/>
</dbReference>
<dbReference type="GO" id="GO:0016036">
    <property type="term" value="P:cellular response to phosphate starvation"/>
    <property type="evidence" value="ECO:0007669"/>
    <property type="project" value="TreeGrafter"/>
</dbReference>
<dbReference type="Pfam" id="PF02518">
    <property type="entry name" value="HATPase_c"/>
    <property type="match status" value="1"/>
</dbReference>
<evidence type="ECO:0000313" key="11">
    <source>
        <dbReference type="EMBL" id="KAA9131124.1"/>
    </source>
</evidence>
<comment type="subcellular location">
    <subcellularLocation>
        <location evidence="2">Cell membrane</location>
    </subcellularLocation>
</comment>
<dbReference type="GO" id="GO:0000155">
    <property type="term" value="F:phosphorelay sensor kinase activity"/>
    <property type="evidence" value="ECO:0007669"/>
    <property type="project" value="InterPro"/>
</dbReference>
<dbReference type="SUPFAM" id="SSF47384">
    <property type="entry name" value="Homodimeric domain of signal transducing histidine kinase"/>
    <property type="match status" value="1"/>
</dbReference>
<dbReference type="Gene3D" id="1.10.287.130">
    <property type="match status" value="1"/>
</dbReference>
<feature type="domain" description="Histidine kinase" evidence="10">
    <location>
        <begin position="156"/>
        <end position="372"/>
    </location>
</feature>
<dbReference type="InterPro" id="IPR004358">
    <property type="entry name" value="Sig_transdc_His_kin-like_C"/>
</dbReference>
<evidence type="ECO:0000313" key="12">
    <source>
        <dbReference type="Proteomes" id="UP000326838"/>
    </source>
</evidence>
<evidence type="ECO:0000256" key="8">
    <source>
        <dbReference type="ARBA" id="ARBA00039401"/>
    </source>
</evidence>
<dbReference type="GO" id="GO:0004721">
    <property type="term" value="F:phosphoprotein phosphatase activity"/>
    <property type="evidence" value="ECO:0007669"/>
    <property type="project" value="TreeGrafter"/>
</dbReference>
<dbReference type="PANTHER" id="PTHR45453">
    <property type="entry name" value="PHOSPHATE REGULON SENSOR PROTEIN PHOR"/>
    <property type="match status" value="1"/>
</dbReference>
<dbReference type="EC" id="2.7.13.3" evidence="3"/>
<dbReference type="InterPro" id="IPR003661">
    <property type="entry name" value="HisK_dim/P_dom"/>
</dbReference>
<evidence type="ECO:0000256" key="6">
    <source>
        <dbReference type="ARBA" id="ARBA00022777"/>
    </source>
</evidence>
<comment type="catalytic activity">
    <reaction evidence="1">
        <text>ATP + protein L-histidine = ADP + protein N-phospho-L-histidine.</text>
        <dbReference type="EC" id="2.7.13.3"/>
    </reaction>
</comment>
<keyword evidence="5" id="KW-0808">Transferase</keyword>
<evidence type="ECO:0000256" key="3">
    <source>
        <dbReference type="ARBA" id="ARBA00012438"/>
    </source>
</evidence>
<dbReference type="PROSITE" id="PS50109">
    <property type="entry name" value="HIS_KIN"/>
    <property type="match status" value="1"/>
</dbReference>
<dbReference type="FunFam" id="3.30.565.10:FF:000006">
    <property type="entry name" value="Sensor histidine kinase WalK"/>
    <property type="match status" value="1"/>
</dbReference>
<sequence>MNPTQLALLALAMGLLAGGGVTLLIVAAVRARDRVEARSSRAVPDGVADMLAAMDETALVVDASGIVRAASESAAAFGIHVGEILPDDRLRDLFRSARSGGRAALSLTLRRTGAPAEPRLVAARGSRITPTLILIVIRDITERERVEQMRRDFVSNTSHELKTPVGAIMLLSEAIESAADDPDQVRDFARRLHGEAGRLSSLTSRVMNLSRLQSADELAEVRDVSVDAVVTSALEAHALTAESAGVALVRGGTRGLTVRGDQQILSEALGNLVSNAVAYSPRGSQVGIGVKEEAGTVEIAVTDRGIGISEEDQQRVFERFYRSDQARSRRTGGTGLGLAIVKHAVQRHGGEVRLWSRLGQGSTFTIQLPLAAAETGAIRTEPREKRRAKKAKKRPRTDAPAIPATPAPAVPWGAPAEPASAPAEPAPAPAEPAPAPAEPAPAPAEPPTAPAEPRESVTE</sequence>
<dbReference type="CDD" id="cd00082">
    <property type="entry name" value="HisKA"/>
    <property type="match status" value="1"/>
</dbReference>
<comment type="caution">
    <text evidence="11">The sequence shown here is derived from an EMBL/GenBank/DDBJ whole genome shotgun (WGS) entry which is preliminary data.</text>
</comment>
<dbReference type="RefSeq" id="WP_150894559.1">
    <property type="nucleotide sequence ID" value="NZ_VYUY01000018.1"/>
</dbReference>
<evidence type="ECO:0000256" key="5">
    <source>
        <dbReference type="ARBA" id="ARBA00022679"/>
    </source>
</evidence>
<evidence type="ECO:0000256" key="1">
    <source>
        <dbReference type="ARBA" id="ARBA00000085"/>
    </source>
</evidence>
<dbReference type="GO" id="GO:0005886">
    <property type="term" value="C:plasma membrane"/>
    <property type="evidence" value="ECO:0007669"/>
    <property type="project" value="UniProtKB-SubCell"/>
</dbReference>
<dbReference type="InterPro" id="IPR036890">
    <property type="entry name" value="HATPase_C_sf"/>
</dbReference>
<evidence type="ECO:0000256" key="9">
    <source>
        <dbReference type="SAM" id="MobiDB-lite"/>
    </source>
</evidence>
<protein>
    <recommendedName>
        <fullName evidence="8">Sensor-like histidine kinase SenX3</fullName>
        <ecNumber evidence="3">2.7.13.3</ecNumber>
    </recommendedName>
</protein>
<keyword evidence="6 11" id="KW-0418">Kinase</keyword>
<dbReference type="Proteomes" id="UP000326838">
    <property type="component" value="Unassembled WGS sequence"/>
</dbReference>
<dbReference type="CDD" id="cd00075">
    <property type="entry name" value="HATPase"/>
    <property type="match status" value="1"/>
</dbReference>
<dbReference type="Gene3D" id="3.30.565.10">
    <property type="entry name" value="Histidine kinase-like ATPase, C-terminal domain"/>
    <property type="match status" value="1"/>
</dbReference>
<dbReference type="AlphaFoldDB" id="A0A5N0T9F8"/>
<feature type="compositionally biased region" description="Low complexity" evidence="9">
    <location>
        <begin position="410"/>
        <end position="423"/>
    </location>
</feature>
<dbReference type="PANTHER" id="PTHR45453:SF1">
    <property type="entry name" value="PHOSPHATE REGULON SENSOR PROTEIN PHOR"/>
    <property type="match status" value="1"/>
</dbReference>
<dbReference type="SMART" id="SM00387">
    <property type="entry name" value="HATPase_c"/>
    <property type="match status" value="1"/>
</dbReference>
<accession>A0A5N0T9F8</accession>
<evidence type="ECO:0000256" key="7">
    <source>
        <dbReference type="ARBA" id="ARBA00023012"/>
    </source>
</evidence>
<feature type="compositionally biased region" description="Basic residues" evidence="9">
    <location>
        <begin position="385"/>
        <end position="395"/>
    </location>
</feature>